<protein>
    <recommendedName>
        <fullName evidence="3">UVR domain-containing protein</fullName>
    </recommendedName>
</protein>
<dbReference type="EMBL" id="CP121689">
    <property type="protein sequence ID" value="WZL76827.1"/>
    <property type="molecule type" value="Genomic_DNA"/>
</dbReference>
<dbReference type="PIRSF" id="PIRSF015034">
    <property type="entry name" value="YacH"/>
    <property type="match status" value="1"/>
</dbReference>
<evidence type="ECO:0000313" key="2">
    <source>
        <dbReference type="Proteomes" id="UP001461341"/>
    </source>
</evidence>
<dbReference type="PANTHER" id="PTHR38430">
    <property type="entry name" value="PROTEIN-ARGININE KINASE ACTIVATOR PROTEIN"/>
    <property type="match status" value="1"/>
</dbReference>
<evidence type="ECO:0000313" key="1">
    <source>
        <dbReference type="EMBL" id="WZL76827.1"/>
    </source>
</evidence>
<dbReference type="RefSeq" id="WP_369018991.1">
    <property type="nucleotide sequence ID" value="NZ_CP121689.1"/>
</dbReference>
<evidence type="ECO:0008006" key="3">
    <source>
        <dbReference type="Google" id="ProtNLM"/>
    </source>
</evidence>
<organism evidence="1 2">
    <name type="scientific">Thermatribacter velox</name>
    <dbReference type="NCBI Taxonomy" id="3039681"/>
    <lineage>
        <taxon>Bacteria</taxon>
        <taxon>Pseudomonadati</taxon>
        <taxon>Atribacterota</taxon>
        <taxon>Atribacteria</taxon>
        <taxon>Atribacterales</taxon>
        <taxon>Thermatribacteraceae</taxon>
        <taxon>Thermatribacter</taxon>
    </lineage>
</organism>
<proteinExistence type="predicted"/>
<sequence length="159" mass="18548">MKCSLCGRFEASIAIYVVNHKKVRKKLFLCKNCAYKVSVAYFTSANSRESSDAPVSGYTLDIASQRCDFCQMSFEEFLRNGVLGCPRCYVSFNSLLEPYLRACGSYHVGKKPYLWLRRKKLEKNFQRLRADFEKCVSEENYERANYLKKVLERLQSKLK</sequence>
<dbReference type="Proteomes" id="UP001461341">
    <property type="component" value="Chromosome"/>
</dbReference>
<name>A0ABZ2YCZ8_9BACT</name>
<reference evidence="1 2" key="1">
    <citation type="submission" date="2023-03" db="EMBL/GenBank/DDBJ databases">
        <title>Novel Species.</title>
        <authorList>
            <person name="Ma S."/>
        </authorList>
    </citation>
    <scope>NUCLEOTIDE SEQUENCE [LARGE SCALE GENOMIC DNA]</scope>
    <source>
        <strain evidence="1 2">B11</strain>
    </source>
</reference>
<dbReference type="PANTHER" id="PTHR38430:SF1">
    <property type="entry name" value="PROTEIN-ARGININE KINASE ACTIVATOR PROTEIN"/>
    <property type="match status" value="1"/>
</dbReference>
<gene>
    <name evidence="1" type="ORF">QBE54_03610</name>
</gene>
<keyword evidence="2" id="KW-1185">Reference proteome</keyword>
<dbReference type="InterPro" id="IPR025542">
    <property type="entry name" value="YacH"/>
</dbReference>
<accession>A0ABZ2YCZ8</accession>